<dbReference type="Pfam" id="PF03466">
    <property type="entry name" value="LysR_substrate"/>
    <property type="match status" value="1"/>
</dbReference>
<dbReference type="PANTHER" id="PTHR30118:SF15">
    <property type="entry name" value="TRANSCRIPTIONAL REGULATORY PROTEIN"/>
    <property type="match status" value="1"/>
</dbReference>
<accession>A0ABT2X0L6</accession>
<evidence type="ECO:0000256" key="1">
    <source>
        <dbReference type="ARBA" id="ARBA00009437"/>
    </source>
</evidence>
<dbReference type="InterPro" id="IPR037402">
    <property type="entry name" value="YidZ_PBP2"/>
</dbReference>
<keyword evidence="2" id="KW-0805">Transcription regulation</keyword>
<keyword evidence="7" id="KW-1185">Reference proteome</keyword>
<comment type="similarity">
    <text evidence="1">Belongs to the LysR transcriptional regulatory family.</text>
</comment>
<dbReference type="Gene3D" id="3.40.190.10">
    <property type="entry name" value="Periplasmic binding protein-like II"/>
    <property type="match status" value="2"/>
</dbReference>
<dbReference type="InterPro" id="IPR050389">
    <property type="entry name" value="LysR-type_TF"/>
</dbReference>
<evidence type="ECO:0000256" key="3">
    <source>
        <dbReference type="ARBA" id="ARBA00023125"/>
    </source>
</evidence>
<evidence type="ECO:0000256" key="2">
    <source>
        <dbReference type="ARBA" id="ARBA00023015"/>
    </source>
</evidence>
<dbReference type="Pfam" id="PF00126">
    <property type="entry name" value="HTH_1"/>
    <property type="match status" value="1"/>
</dbReference>
<dbReference type="InterPro" id="IPR000847">
    <property type="entry name" value="LysR_HTH_N"/>
</dbReference>
<sequence length="311" mass="34345">MDLNALDLNLIRVFDALWQERGVTRAGDRIGLSQPAVSAALNRLRHALGDQLFVRRGNEMVPTPRAEELAPRARAALAEIGRMLAPGPAFDPAGLERTFTFLGSDFFSMLLMPRLAERLGEEAPGVRLRLLDSAHGDVPRLLRDDGVDMALEQPIEVPEGVSREVMFRAPFVIVTARGNPAVAGLAEGARMPMKVFCGLEHAIRSVDGSMRGRVDAALEEQGRHRRVTLALPHFQAVALAVAQGRHLAALPVQFARAVRDSVPLRIFAPPFEIPVPEISLYWHARHDRDPAHRWMRARTLGLVAELGFRDL</sequence>
<dbReference type="SUPFAM" id="SSF53850">
    <property type="entry name" value="Periplasmic binding protein-like II"/>
    <property type="match status" value="1"/>
</dbReference>
<comment type="caution">
    <text evidence="6">The sequence shown here is derived from an EMBL/GenBank/DDBJ whole genome shotgun (WGS) entry which is preliminary data.</text>
</comment>
<dbReference type="PROSITE" id="PS50931">
    <property type="entry name" value="HTH_LYSR"/>
    <property type="match status" value="1"/>
</dbReference>
<dbReference type="CDD" id="cd08417">
    <property type="entry name" value="PBP2_Nitroaromatics_like"/>
    <property type="match status" value="1"/>
</dbReference>
<dbReference type="RefSeq" id="WP_263334025.1">
    <property type="nucleotide sequence ID" value="NZ_JAOVQO010000004.1"/>
</dbReference>
<name>A0ABT2X0L6_9RHOB</name>
<organism evidence="6 7">
    <name type="scientific">Albidovulum salinarum</name>
    <dbReference type="NCBI Taxonomy" id="2984153"/>
    <lineage>
        <taxon>Bacteria</taxon>
        <taxon>Pseudomonadati</taxon>
        <taxon>Pseudomonadota</taxon>
        <taxon>Alphaproteobacteria</taxon>
        <taxon>Rhodobacterales</taxon>
        <taxon>Paracoccaceae</taxon>
        <taxon>Albidovulum</taxon>
    </lineage>
</organism>
<dbReference type="Proteomes" id="UP001209535">
    <property type="component" value="Unassembled WGS sequence"/>
</dbReference>
<protein>
    <submittedName>
        <fullName evidence="6">LysR family transcriptional regulator</fullName>
    </submittedName>
</protein>
<evidence type="ECO:0000259" key="5">
    <source>
        <dbReference type="PROSITE" id="PS50931"/>
    </source>
</evidence>
<dbReference type="InterPro" id="IPR036390">
    <property type="entry name" value="WH_DNA-bd_sf"/>
</dbReference>
<dbReference type="EMBL" id="JAOVQO010000004">
    <property type="protein sequence ID" value="MCU9847468.1"/>
    <property type="molecule type" value="Genomic_DNA"/>
</dbReference>
<dbReference type="PRINTS" id="PR00039">
    <property type="entry name" value="HTHLYSR"/>
</dbReference>
<proteinExistence type="inferred from homology"/>
<keyword evidence="4" id="KW-0804">Transcription</keyword>
<dbReference type="InterPro" id="IPR036388">
    <property type="entry name" value="WH-like_DNA-bd_sf"/>
</dbReference>
<gene>
    <name evidence="6" type="ORF">OEZ60_05565</name>
</gene>
<evidence type="ECO:0000256" key="4">
    <source>
        <dbReference type="ARBA" id="ARBA00023163"/>
    </source>
</evidence>
<reference evidence="6 7" key="1">
    <citation type="submission" date="2022-10" db="EMBL/GenBank/DDBJ databases">
        <title>Defluviimonas sp. nov., isolated from ocean surface sediments.</title>
        <authorList>
            <person name="He W."/>
            <person name="Wang L."/>
            <person name="Zhang D.-F."/>
        </authorList>
    </citation>
    <scope>NUCLEOTIDE SEQUENCE [LARGE SCALE GENOMIC DNA]</scope>
    <source>
        <strain evidence="6 7">WL0024</strain>
    </source>
</reference>
<dbReference type="PANTHER" id="PTHR30118">
    <property type="entry name" value="HTH-TYPE TRANSCRIPTIONAL REGULATOR LEUO-RELATED"/>
    <property type="match status" value="1"/>
</dbReference>
<keyword evidence="3" id="KW-0238">DNA-binding</keyword>
<dbReference type="InterPro" id="IPR005119">
    <property type="entry name" value="LysR_subst-bd"/>
</dbReference>
<evidence type="ECO:0000313" key="7">
    <source>
        <dbReference type="Proteomes" id="UP001209535"/>
    </source>
</evidence>
<dbReference type="Gene3D" id="1.10.10.10">
    <property type="entry name" value="Winged helix-like DNA-binding domain superfamily/Winged helix DNA-binding domain"/>
    <property type="match status" value="1"/>
</dbReference>
<dbReference type="SUPFAM" id="SSF46785">
    <property type="entry name" value="Winged helix' DNA-binding domain"/>
    <property type="match status" value="1"/>
</dbReference>
<feature type="domain" description="HTH lysR-type" evidence="5">
    <location>
        <begin position="6"/>
        <end position="63"/>
    </location>
</feature>
<evidence type="ECO:0000313" key="6">
    <source>
        <dbReference type="EMBL" id="MCU9847468.1"/>
    </source>
</evidence>